<protein>
    <recommendedName>
        <fullName evidence="4">Beta-galactosidase trimerisation domain-containing protein</fullName>
    </recommendedName>
</protein>
<proteinExistence type="predicted"/>
<gene>
    <name evidence="2" type="ORF">NEE14_003585</name>
</gene>
<feature type="signal peptide" evidence="1">
    <location>
        <begin position="1"/>
        <end position="27"/>
    </location>
</feature>
<sequence length="744" mass="85830">MMMKADVKKVVTCCVLLATVISGCQTSADKNDDQTIKREKTAFQTSQPWRATMDNRADVAIVYGVGGNPSDKEKDTLSFENRVQSWRDKGYITHFMTGIAWGSYEDYFTGKWDGKPHLDEGQVDRHGDTIWHGHMVPYIVPSENFIKYMKEKHIKRVIDAGIDAIYLEEPEFWARAGYSEAFKREWKEFYGFDWRPQHESAENTYLSNKLKYHLYYRALNECFTYAKEYGRSKGMDVRCYVPTHSLVNYAQWQIVSPEASLASLPCVDGYIAQVWTGTSREPNYYNGVKKERVFENAFLEYGCMESMTAPTGRKVFFLTDPIEDRPRDWADYKRNYEATFTAKLLYPDNDNYEVMPWPERIYEGLYKKSADSNEKIRIPRFYSTQMQVMINALNQIPLSNHDVTGSRGISVMMANSLMFQRTPEPLDGYDDPQLSDFYGQVLPLLKRGVPVHLMHLENVSYPENWKDTKVLLMSYSNMKPLDEKAHQYIADWVKKGGVLVYSGTDRDPFQQVQEWWNQGENHFQAPSEHLFQLMGIKPNASEGEYACGKGTVYIIRKEPKQFVMQEDGDKVFVEIVKRMYEDKGKAGSLEFKNNFYLQRGMYELVSVMDESVSTTPYQLKGRLIDLFDPKLPVLSQKTVNPGEQAFVINLDQVKNPEQPQVLCGAARVYDEKVKKSSYSFVAKSPAETTNVMRVLLPAAPDKVRIRNAKGEDLKDAVSEWDESSHTLLLTFENSPEGIQVRCKW</sequence>
<organism evidence="2 3">
    <name type="scientific">Parabacteroides absconsus</name>
    <dbReference type="NCBI Taxonomy" id="2951805"/>
    <lineage>
        <taxon>Bacteria</taxon>
        <taxon>Pseudomonadati</taxon>
        <taxon>Bacteroidota</taxon>
        <taxon>Bacteroidia</taxon>
        <taxon>Bacteroidales</taxon>
        <taxon>Tannerellaceae</taxon>
        <taxon>Parabacteroides</taxon>
    </lineage>
</organism>
<evidence type="ECO:0000256" key="1">
    <source>
        <dbReference type="SAM" id="SignalP"/>
    </source>
</evidence>
<evidence type="ECO:0000313" key="3">
    <source>
        <dbReference type="Proteomes" id="UP001320603"/>
    </source>
</evidence>
<keyword evidence="1" id="KW-0732">Signal</keyword>
<dbReference type="RefSeq" id="WP_338578781.1">
    <property type="nucleotide sequence ID" value="NZ_CP146284.1"/>
</dbReference>
<keyword evidence="3" id="KW-1185">Reference proteome</keyword>
<dbReference type="Proteomes" id="UP001320603">
    <property type="component" value="Chromosome"/>
</dbReference>
<evidence type="ECO:0000313" key="2">
    <source>
        <dbReference type="EMBL" id="WWV67081.1"/>
    </source>
</evidence>
<accession>A0ABZ2IN78</accession>
<name>A0ABZ2IN78_9BACT</name>
<dbReference type="EMBL" id="CP146284">
    <property type="protein sequence ID" value="WWV67081.1"/>
    <property type="molecule type" value="Genomic_DNA"/>
</dbReference>
<reference evidence="2 3" key="1">
    <citation type="submission" date="2024-02" db="EMBL/GenBank/DDBJ databases">
        <title>Whole genome sequencing of Parabacteroides sp. AD58.</title>
        <authorList>
            <person name="Chaplin A.V."/>
            <person name="Pikina A.P."/>
            <person name="Sokolova S.R."/>
            <person name="Korostin D.O."/>
            <person name="Efimov B.A."/>
        </authorList>
    </citation>
    <scope>NUCLEOTIDE SEQUENCE [LARGE SCALE GENOMIC DNA]</scope>
    <source>
        <strain evidence="2 3">AD58</strain>
    </source>
</reference>
<evidence type="ECO:0008006" key="4">
    <source>
        <dbReference type="Google" id="ProtNLM"/>
    </source>
</evidence>
<dbReference type="PROSITE" id="PS51257">
    <property type="entry name" value="PROKAR_LIPOPROTEIN"/>
    <property type="match status" value="1"/>
</dbReference>
<feature type="chain" id="PRO_5047078554" description="Beta-galactosidase trimerisation domain-containing protein" evidence="1">
    <location>
        <begin position="28"/>
        <end position="744"/>
    </location>
</feature>